<dbReference type="RefSeq" id="WP_174448760.1">
    <property type="nucleotide sequence ID" value="NZ_AP018732.1"/>
</dbReference>
<dbReference type="NCBIfam" id="TIGR01766">
    <property type="entry name" value="IS200/IS605 family accessory protein TnpB-like domain"/>
    <property type="match status" value="1"/>
</dbReference>
<proteinExistence type="predicted"/>
<gene>
    <name evidence="4" type="ORF">NAS2_1151</name>
</gene>
<feature type="region of interest" description="Disordered" evidence="2">
    <location>
        <begin position="253"/>
        <end position="275"/>
    </location>
</feature>
<evidence type="ECO:0000313" key="5">
    <source>
        <dbReference type="Proteomes" id="UP000509448"/>
    </source>
</evidence>
<feature type="domain" description="Cas12f1-like TNB" evidence="3">
    <location>
        <begin position="182"/>
        <end position="245"/>
    </location>
</feature>
<organism evidence="4 5">
    <name type="scientific">Conexivisphaera calida</name>
    <dbReference type="NCBI Taxonomy" id="1874277"/>
    <lineage>
        <taxon>Archaea</taxon>
        <taxon>Nitrososphaerota</taxon>
        <taxon>Conexivisphaeria</taxon>
        <taxon>Conexivisphaerales</taxon>
        <taxon>Conexivisphaeraceae</taxon>
        <taxon>Conexivisphaera</taxon>
    </lineage>
</organism>
<name>A0A4V0P1Q5_9ARCH</name>
<dbReference type="GeneID" id="55584961"/>
<dbReference type="GO" id="GO:0003677">
    <property type="term" value="F:DNA binding"/>
    <property type="evidence" value="ECO:0007669"/>
    <property type="project" value="UniProtKB-KW"/>
</dbReference>
<dbReference type="EMBL" id="AP018732">
    <property type="protein sequence ID" value="BBE42540.1"/>
    <property type="molecule type" value="Genomic_DNA"/>
</dbReference>
<dbReference type="KEGG" id="ccai:NAS2_1151"/>
<evidence type="ECO:0000313" key="4">
    <source>
        <dbReference type="EMBL" id="BBE42540.1"/>
    </source>
</evidence>
<protein>
    <recommendedName>
        <fullName evidence="3">Cas12f1-like TNB domain-containing protein</fullName>
    </recommendedName>
</protein>
<sequence>MDGEALSGAETLGIRVCVEGQYWRYLNGGWELAPEARIRLDPVEDRLVVYLTFEREVEEHEPKGFVSVDVNEDNVTALVDGAAYLLGTDVKKMTLGYDYRRRRIMERHSGSRRAMRRAIKKSGYHRRKEDARRKAARIIVTAAEERGYGIALEDLGERPNENMIRDVGNPQLRYRIFQAAFKGIQKEIEEEAMELGVPVVHVNPKNTSKMCPVHKAPIVYDGSRVGRCSVGGELWHRDVAATWNILRRALGGDGSSAPSLQGPSLDGRPMPLASTATHDPTVIARDLWARSKSLPLQITTVSGSLKR</sequence>
<evidence type="ECO:0000256" key="2">
    <source>
        <dbReference type="SAM" id="MobiDB-lite"/>
    </source>
</evidence>
<evidence type="ECO:0000256" key="1">
    <source>
        <dbReference type="ARBA" id="ARBA00023125"/>
    </source>
</evidence>
<keyword evidence="1" id="KW-0238">DNA-binding</keyword>
<dbReference type="Proteomes" id="UP000509448">
    <property type="component" value="Chromosome"/>
</dbReference>
<dbReference type="InterPro" id="IPR010095">
    <property type="entry name" value="Cas12f1-like_TNB"/>
</dbReference>
<accession>A0A4V0P1Q5</accession>
<evidence type="ECO:0000259" key="3">
    <source>
        <dbReference type="Pfam" id="PF07282"/>
    </source>
</evidence>
<keyword evidence="5" id="KW-1185">Reference proteome</keyword>
<dbReference type="AlphaFoldDB" id="A0A4V0P1Q5"/>
<reference evidence="4 5" key="1">
    <citation type="journal article" date="2019" name="ISME J.">
        <title>Isolation and characterization of a thermophilic sulfur- and iron-reducing thaumarchaeote from a terrestrial acidic hot spring.</title>
        <authorList>
            <person name="Kato S."/>
            <person name="Itoh T."/>
            <person name="Yuki M."/>
            <person name="Nagamori M."/>
            <person name="Ohnishi M."/>
            <person name="Uematsu K."/>
            <person name="Suzuki K."/>
            <person name="Takashina T."/>
            <person name="Ohkuma M."/>
        </authorList>
    </citation>
    <scope>NUCLEOTIDE SEQUENCE [LARGE SCALE GENOMIC DNA]</scope>
    <source>
        <strain evidence="4 5">NAS-02</strain>
    </source>
</reference>
<dbReference type="OrthoDB" id="27763at2157"/>
<dbReference type="Pfam" id="PF07282">
    <property type="entry name" value="Cas12f1-like_TNB"/>
    <property type="match status" value="1"/>
</dbReference>